<dbReference type="AlphaFoldDB" id="A0A7W8BYY6"/>
<comment type="caution">
    <text evidence="1">The sequence shown here is derived from an EMBL/GenBank/DDBJ whole genome shotgun (WGS) entry which is preliminary data.</text>
</comment>
<keyword evidence="2" id="KW-1185">Reference proteome</keyword>
<sequence>MDNLLTPLDYDKLEDLSTLAESIEDLVIGLREKMMGADGFSAQDYHAIFGGLALIAHAAHTIHRGIDKRLPEVPYGN</sequence>
<dbReference type="Proteomes" id="UP000539075">
    <property type="component" value="Unassembled WGS sequence"/>
</dbReference>
<dbReference type="EMBL" id="JACHGO010000002">
    <property type="protein sequence ID" value="MBB5142525.1"/>
    <property type="molecule type" value="Genomic_DNA"/>
</dbReference>
<organism evidence="1 2">
    <name type="scientific">Desulfovibrio intestinalis</name>
    <dbReference type="NCBI Taxonomy" id="58621"/>
    <lineage>
        <taxon>Bacteria</taxon>
        <taxon>Pseudomonadati</taxon>
        <taxon>Thermodesulfobacteriota</taxon>
        <taxon>Desulfovibrionia</taxon>
        <taxon>Desulfovibrionales</taxon>
        <taxon>Desulfovibrionaceae</taxon>
        <taxon>Desulfovibrio</taxon>
    </lineage>
</organism>
<accession>A0A7W8BYY6</accession>
<name>A0A7W8BYY6_9BACT</name>
<protein>
    <submittedName>
        <fullName evidence="1">Uncharacterized protein</fullName>
    </submittedName>
</protein>
<proteinExistence type="predicted"/>
<evidence type="ECO:0000313" key="1">
    <source>
        <dbReference type="EMBL" id="MBB5142525.1"/>
    </source>
</evidence>
<evidence type="ECO:0000313" key="2">
    <source>
        <dbReference type="Proteomes" id="UP000539075"/>
    </source>
</evidence>
<reference evidence="1 2" key="1">
    <citation type="submission" date="2020-08" db="EMBL/GenBank/DDBJ databases">
        <title>Genomic Encyclopedia of Type Strains, Phase IV (KMG-IV): sequencing the most valuable type-strain genomes for metagenomic binning, comparative biology and taxonomic classification.</title>
        <authorList>
            <person name="Goeker M."/>
        </authorList>
    </citation>
    <scope>NUCLEOTIDE SEQUENCE [LARGE SCALE GENOMIC DNA]</scope>
    <source>
        <strain evidence="1 2">DSM 11275</strain>
    </source>
</reference>
<gene>
    <name evidence="1" type="ORF">HNQ38_000604</name>
</gene>
<dbReference type="RefSeq" id="WP_183717925.1">
    <property type="nucleotide sequence ID" value="NZ_JACHGO010000002.1"/>
</dbReference>